<dbReference type="EMBL" id="ML213637">
    <property type="protein sequence ID" value="TFK34065.1"/>
    <property type="molecule type" value="Genomic_DNA"/>
</dbReference>
<dbReference type="Proteomes" id="UP000308652">
    <property type="component" value="Unassembled WGS sequence"/>
</dbReference>
<reference evidence="1 2" key="1">
    <citation type="journal article" date="2019" name="Nat. Ecol. Evol.">
        <title>Megaphylogeny resolves global patterns of mushroom evolution.</title>
        <authorList>
            <person name="Varga T."/>
            <person name="Krizsan K."/>
            <person name="Foldi C."/>
            <person name="Dima B."/>
            <person name="Sanchez-Garcia M."/>
            <person name="Sanchez-Ramirez S."/>
            <person name="Szollosi G.J."/>
            <person name="Szarkandi J.G."/>
            <person name="Papp V."/>
            <person name="Albert L."/>
            <person name="Andreopoulos W."/>
            <person name="Angelini C."/>
            <person name="Antonin V."/>
            <person name="Barry K.W."/>
            <person name="Bougher N.L."/>
            <person name="Buchanan P."/>
            <person name="Buyck B."/>
            <person name="Bense V."/>
            <person name="Catcheside P."/>
            <person name="Chovatia M."/>
            <person name="Cooper J."/>
            <person name="Damon W."/>
            <person name="Desjardin D."/>
            <person name="Finy P."/>
            <person name="Geml J."/>
            <person name="Haridas S."/>
            <person name="Hughes K."/>
            <person name="Justo A."/>
            <person name="Karasinski D."/>
            <person name="Kautmanova I."/>
            <person name="Kiss B."/>
            <person name="Kocsube S."/>
            <person name="Kotiranta H."/>
            <person name="LaButti K.M."/>
            <person name="Lechner B.E."/>
            <person name="Liimatainen K."/>
            <person name="Lipzen A."/>
            <person name="Lukacs Z."/>
            <person name="Mihaltcheva S."/>
            <person name="Morgado L.N."/>
            <person name="Niskanen T."/>
            <person name="Noordeloos M.E."/>
            <person name="Ohm R.A."/>
            <person name="Ortiz-Santana B."/>
            <person name="Ovrebo C."/>
            <person name="Racz N."/>
            <person name="Riley R."/>
            <person name="Savchenko A."/>
            <person name="Shiryaev A."/>
            <person name="Soop K."/>
            <person name="Spirin V."/>
            <person name="Szebenyi C."/>
            <person name="Tomsovsky M."/>
            <person name="Tulloss R.E."/>
            <person name="Uehling J."/>
            <person name="Grigoriev I.V."/>
            <person name="Vagvolgyi C."/>
            <person name="Papp T."/>
            <person name="Martin F.M."/>
            <person name="Miettinen O."/>
            <person name="Hibbett D.S."/>
            <person name="Nagy L.G."/>
        </authorList>
    </citation>
    <scope>NUCLEOTIDE SEQUENCE [LARGE SCALE GENOMIC DNA]</scope>
    <source>
        <strain evidence="1 2">CBS 166.37</strain>
    </source>
</reference>
<evidence type="ECO:0000313" key="2">
    <source>
        <dbReference type="Proteomes" id="UP000308652"/>
    </source>
</evidence>
<proteinExistence type="predicted"/>
<protein>
    <submittedName>
        <fullName evidence="1">Uncharacterized protein</fullName>
    </submittedName>
</protein>
<sequence>MYMVPGMLGISEGMYSRAFNGYHVPFRKANNLITINYVQTLSAYTPFENDDSFFVITVGEARHYPRDFEETLFKSPHSAGTTGSGVLDHTQGFSDLSISSPNFSPTNKHELQYKLGSQEKPGLYCSTDECSDSEEVTELPGNNMHLCGTLKEQGIRAQVKNATNVIYVVQRHSIPYEAELFLYTKKLAMAISLAQGATPWVDHQK</sequence>
<keyword evidence="2" id="KW-1185">Reference proteome</keyword>
<dbReference type="AlphaFoldDB" id="A0A5C3LMP9"/>
<name>A0A5C3LMP9_9AGAR</name>
<organism evidence="1 2">
    <name type="scientific">Crucibulum laeve</name>
    <dbReference type="NCBI Taxonomy" id="68775"/>
    <lineage>
        <taxon>Eukaryota</taxon>
        <taxon>Fungi</taxon>
        <taxon>Dikarya</taxon>
        <taxon>Basidiomycota</taxon>
        <taxon>Agaricomycotina</taxon>
        <taxon>Agaricomycetes</taxon>
        <taxon>Agaricomycetidae</taxon>
        <taxon>Agaricales</taxon>
        <taxon>Agaricineae</taxon>
        <taxon>Nidulariaceae</taxon>
        <taxon>Crucibulum</taxon>
    </lineage>
</organism>
<accession>A0A5C3LMP9</accession>
<gene>
    <name evidence="1" type="ORF">BDQ12DRAFT_764475</name>
</gene>
<evidence type="ECO:0000313" key="1">
    <source>
        <dbReference type="EMBL" id="TFK34065.1"/>
    </source>
</evidence>